<evidence type="ECO:0000256" key="3">
    <source>
        <dbReference type="ARBA" id="ARBA00020170"/>
    </source>
</evidence>
<evidence type="ECO:0000256" key="13">
    <source>
        <dbReference type="RuleBase" id="RU000578"/>
    </source>
</evidence>
<evidence type="ECO:0000256" key="12">
    <source>
        <dbReference type="HAMAP-Rule" id="MF_00365"/>
    </source>
</evidence>
<keyword evidence="5 12" id="KW-0235">DNA replication</keyword>
<evidence type="ECO:0000256" key="1">
    <source>
        <dbReference type="ARBA" id="ARBA00004496"/>
    </source>
</evidence>
<dbReference type="GO" id="GO:0005524">
    <property type="term" value="F:ATP binding"/>
    <property type="evidence" value="ECO:0007669"/>
    <property type="project" value="UniProtKB-UniRule"/>
</dbReference>
<evidence type="ECO:0000313" key="15">
    <source>
        <dbReference type="EMBL" id="MBU3804778.1"/>
    </source>
</evidence>
<comment type="subcellular location">
    <subcellularLocation>
        <location evidence="1 12 13">Cytoplasm</location>
    </subcellularLocation>
</comment>
<sequence>MYIKELSLQDFRSYETLNIALDRGINIFRGDNAQGKTNILESIYLCATARSHRTHKEKEIIRWGEESAHVKLSIRKKYIEDTIDFHLSQKSKSALVNKMPIGKLGELFGVLNIVMFSPEDLQLIKNSPKERRRFIDIELCQIDKLYYYALRQYHKVLKQRNLALKQFFKQKDYSMLDVWDMQLEEYARTVIEKRSEFVQELNEIAREIHRDISGKKEELQIVYMPSVEPQEFIEKLIKYREKDILYQTTSIGPHRDDLKFLINEMDVKTYGSQGQQRTVVLSMKLAELKIMKKYIGEEPVLLLDDVLSELDDKRQTDLFKYTESIQTLITCTGIEQSVWNTQKIGKLYNVSKGNVIPNEIV</sequence>
<reference evidence="15" key="1">
    <citation type="journal article" date="2021" name="PeerJ">
        <title>Extensive microbial diversity within the chicken gut microbiome revealed by metagenomics and culture.</title>
        <authorList>
            <person name="Gilroy R."/>
            <person name="Ravi A."/>
            <person name="Getino M."/>
            <person name="Pursley I."/>
            <person name="Horton D.L."/>
            <person name="Alikhan N.F."/>
            <person name="Baker D."/>
            <person name="Gharbi K."/>
            <person name="Hall N."/>
            <person name="Watson M."/>
            <person name="Adriaenssens E.M."/>
            <person name="Foster-Nyarko E."/>
            <person name="Jarju S."/>
            <person name="Secka A."/>
            <person name="Antonio M."/>
            <person name="Oren A."/>
            <person name="Chaudhuri R.R."/>
            <person name="La Ragione R."/>
            <person name="Hildebrand F."/>
            <person name="Pallen M.J."/>
        </authorList>
    </citation>
    <scope>NUCLEOTIDE SEQUENCE</scope>
    <source>
        <strain evidence="15">B5-657</strain>
    </source>
</reference>
<keyword evidence="6 12" id="KW-0547">Nucleotide-binding</keyword>
<dbReference type="Gene3D" id="3.40.50.300">
    <property type="entry name" value="P-loop containing nucleotide triphosphate hydrolases"/>
    <property type="match status" value="1"/>
</dbReference>
<accession>A0A9E2KDV8</accession>
<dbReference type="InterPro" id="IPR027417">
    <property type="entry name" value="P-loop_NTPase"/>
</dbReference>
<keyword evidence="8 12" id="KW-0067">ATP-binding</keyword>
<evidence type="ECO:0000256" key="9">
    <source>
        <dbReference type="ARBA" id="ARBA00023125"/>
    </source>
</evidence>
<evidence type="ECO:0000256" key="8">
    <source>
        <dbReference type="ARBA" id="ARBA00022840"/>
    </source>
</evidence>
<keyword evidence="10 12" id="KW-0234">DNA repair</keyword>
<evidence type="ECO:0000259" key="14">
    <source>
        <dbReference type="Pfam" id="PF02463"/>
    </source>
</evidence>
<keyword evidence="9 12" id="KW-0238">DNA-binding</keyword>
<dbReference type="CDD" id="cd03242">
    <property type="entry name" value="ABC_RecF"/>
    <property type="match status" value="1"/>
</dbReference>
<dbReference type="InterPro" id="IPR003395">
    <property type="entry name" value="RecF/RecN/SMC_N"/>
</dbReference>
<comment type="function">
    <text evidence="12 13">The RecF protein is involved in DNA metabolism; it is required for DNA replication and normal SOS inducibility. RecF binds preferentially to single-stranded, linear DNA. It also seems to bind ATP.</text>
</comment>
<keyword evidence="7 12" id="KW-0227">DNA damage</keyword>
<feature type="domain" description="RecF/RecN/SMC N-terminal" evidence="14">
    <location>
        <begin position="2"/>
        <end position="332"/>
    </location>
</feature>
<keyword evidence="4 12" id="KW-0963">Cytoplasm</keyword>
<dbReference type="Proteomes" id="UP000824229">
    <property type="component" value="Unassembled WGS sequence"/>
</dbReference>
<name>A0A9E2KDV8_9FIRM</name>
<dbReference type="Gene3D" id="1.20.1050.90">
    <property type="entry name" value="RecF/RecN/SMC, N-terminal domain"/>
    <property type="match status" value="1"/>
</dbReference>
<feature type="binding site" evidence="12">
    <location>
        <begin position="30"/>
        <end position="37"/>
    </location>
    <ligand>
        <name>ATP</name>
        <dbReference type="ChEBI" id="CHEBI:30616"/>
    </ligand>
</feature>
<evidence type="ECO:0000313" key="16">
    <source>
        <dbReference type="Proteomes" id="UP000824229"/>
    </source>
</evidence>
<protein>
    <recommendedName>
        <fullName evidence="3 12">DNA replication and repair protein RecF</fullName>
    </recommendedName>
</protein>
<dbReference type="PANTHER" id="PTHR32182:SF0">
    <property type="entry name" value="DNA REPLICATION AND REPAIR PROTEIN RECF"/>
    <property type="match status" value="1"/>
</dbReference>
<dbReference type="HAMAP" id="MF_00365">
    <property type="entry name" value="RecF"/>
    <property type="match status" value="1"/>
</dbReference>
<dbReference type="GO" id="GO:0006302">
    <property type="term" value="P:double-strand break repair"/>
    <property type="evidence" value="ECO:0007669"/>
    <property type="project" value="TreeGrafter"/>
</dbReference>
<evidence type="ECO:0000256" key="11">
    <source>
        <dbReference type="ARBA" id="ARBA00023236"/>
    </source>
</evidence>
<evidence type="ECO:0000256" key="6">
    <source>
        <dbReference type="ARBA" id="ARBA00022741"/>
    </source>
</evidence>
<organism evidence="15 16">
    <name type="scientific">Candidatus Cellulosilyticum pullistercoris</name>
    <dbReference type="NCBI Taxonomy" id="2838521"/>
    <lineage>
        <taxon>Bacteria</taxon>
        <taxon>Bacillati</taxon>
        <taxon>Bacillota</taxon>
        <taxon>Clostridia</taxon>
        <taxon>Lachnospirales</taxon>
        <taxon>Cellulosilyticaceae</taxon>
        <taxon>Cellulosilyticum</taxon>
    </lineage>
</organism>
<dbReference type="InterPro" id="IPR001238">
    <property type="entry name" value="DNA-binding_RecF"/>
</dbReference>
<dbReference type="PROSITE" id="PS00618">
    <property type="entry name" value="RECF_2"/>
    <property type="match status" value="1"/>
</dbReference>
<dbReference type="GO" id="GO:0009432">
    <property type="term" value="P:SOS response"/>
    <property type="evidence" value="ECO:0007669"/>
    <property type="project" value="UniProtKB-UniRule"/>
</dbReference>
<keyword evidence="11 12" id="KW-0742">SOS response</keyword>
<dbReference type="AlphaFoldDB" id="A0A9E2KDV8"/>
<dbReference type="GO" id="GO:0005737">
    <property type="term" value="C:cytoplasm"/>
    <property type="evidence" value="ECO:0007669"/>
    <property type="project" value="UniProtKB-SubCell"/>
</dbReference>
<comment type="caution">
    <text evidence="15">The sequence shown here is derived from an EMBL/GenBank/DDBJ whole genome shotgun (WGS) entry which is preliminary data.</text>
</comment>
<gene>
    <name evidence="12 15" type="primary">recF</name>
    <name evidence="15" type="ORF">H9872_08475</name>
</gene>
<dbReference type="Pfam" id="PF02463">
    <property type="entry name" value="SMC_N"/>
    <property type="match status" value="1"/>
</dbReference>
<comment type="similarity">
    <text evidence="2 12 13">Belongs to the RecF family.</text>
</comment>
<dbReference type="GO" id="GO:0000731">
    <property type="term" value="P:DNA synthesis involved in DNA repair"/>
    <property type="evidence" value="ECO:0007669"/>
    <property type="project" value="TreeGrafter"/>
</dbReference>
<evidence type="ECO:0000256" key="10">
    <source>
        <dbReference type="ARBA" id="ARBA00023204"/>
    </source>
</evidence>
<dbReference type="SUPFAM" id="SSF52540">
    <property type="entry name" value="P-loop containing nucleoside triphosphate hydrolases"/>
    <property type="match status" value="1"/>
</dbReference>
<evidence type="ECO:0000256" key="5">
    <source>
        <dbReference type="ARBA" id="ARBA00022705"/>
    </source>
</evidence>
<dbReference type="GO" id="GO:0006260">
    <property type="term" value="P:DNA replication"/>
    <property type="evidence" value="ECO:0007669"/>
    <property type="project" value="UniProtKB-UniRule"/>
</dbReference>
<proteinExistence type="inferred from homology"/>
<evidence type="ECO:0000256" key="2">
    <source>
        <dbReference type="ARBA" id="ARBA00008016"/>
    </source>
</evidence>
<dbReference type="InterPro" id="IPR042174">
    <property type="entry name" value="RecF_2"/>
</dbReference>
<dbReference type="InterPro" id="IPR018078">
    <property type="entry name" value="DNA-binding_RecF_CS"/>
</dbReference>
<dbReference type="PANTHER" id="PTHR32182">
    <property type="entry name" value="DNA REPLICATION AND REPAIR PROTEIN RECF"/>
    <property type="match status" value="1"/>
</dbReference>
<dbReference type="GO" id="GO:0003697">
    <property type="term" value="F:single-stranded DNA binding"/>
    <property type="evidence" value="ECO:0007669"/>
    <property type="project" value="UniProtKB-UniRule"/>
</dbReference>
<reference evidence="15" key="2">
    <citation type="submission" date="2021-04" db="EMBL/GenBank/DDBJ databases">
        <authorList>
            <person name="Gilroy R."/>
        </authorList>
    </citation>
    <scope>NUCLEOTIDE SEQUENCE</scope>
    <source>
        <strain evidence="15">B5-657</strain>
    </source>
</reference>
<dbReference type="EMBL" id="JAHLFQ010000199">
    <property type="protein sequence ID" value="MBU3804778.1"/>
    <property type="molecule type" value="Genomic_DNA"/>
</dbReference>
<dbReference type="NCBIfam" id="TIGR00611">
    <property type="entry name" value="recf"/>
    <property type="match status" value="1"/>
</dbReference>
<evidence type="ECO:0000256" key="4">
    <source>
        <dbReference type="ARBA" id="ARBA00022490"/>
    </source>
</evidence>
<evidence type="ECO:0000256" key="7">
    <source>
        <dbReference type="ARBA" id="ARBA00022763"/>
    </source>
</evidence>